<dbReference type="Gene3D" id="3.40.630.30">
    <property type="match status" value="1"/>
</dbReference>
<keyword evidence="3" id="KW-1185">Reference proteome</keyword>
<evidence type="ECO:0000313" key="2">
    <source>
        <dbReference type="EMBL" id="PZW39541.1"/>
    </source>
</evidence>
<dbReference type="PANTHER" id="PTHR43415">
    <property type="entry name" value="SPERMIDINE N(1)-ACETYLTRANSFERASE"/>
    <property type="match status" value="1"/>
</dbReference>
<dbReference type="PROSITE" id="PS51186">
    <property type="entry name" value="GNAT"/>
    <property type="match status" value="1"/>
</dbReference>
<dbReference type="Pfam" id="PF13302">
    <property type="entry name" value="Acetyltransf_3"/>
    <property type="match status" value="1"/>
</dbReference>
<dbReference type="GO" id="GO:0016747">
    <property type="term" value="F:acyltransferase activity, transferring groups other than amino-acyl groups"/>
    <property type="evidence" value="ECO:0007669"/>
    <property type="project" value="InterPro"/>
</dbReference>
<dbReference type="AlphaFoldDB" id="A0A2W7HXZ0"/>
<dbReference type="EMBL" id="QKYV01000005">
    <property type="protein sequence ID" value="PZW39541.1"/>
    <property type="molecule type" value="Genomic_DNA"/>
</dbReference>
<organism evidence="2 3">
    <name type="scientific">Mesonia algae</name>
    <dbReference type="NCBI Taxonomy" id="213248"/>
    <lineage>
        <taxon>Bacteria</taxon>
        <taxon>Pseudomonadati</taxon>
        <taxon>Bacteroidota</taxon>
        <taxon>Flavobacteriia</taxon>
        <taxon>Flavobacteriales</taxon>
        <taxon>Flavobacteriaceae</taxon>
        <taxon>Mesonia</taxon>
    </lineage>
</organism>
<evidence type="ECO:0000313" key="3">
    <source>
        <dbReference type="Proteomes" id="UP000249542"/>
    </source>
</evidence>
<evidence type="ECO:0000259" key="1">
    <source>
        <dbReference type="PROSITE" id="PS51186"/>
    </source>
</evidence>
<dbReference type="SUPFAM" id="SSF55729">
    <property type="entry name" value="Acyl-CoA N-acyltransferases (Nat)"/>
    <property type="match status" value="1"/>
</dbReference>
<protein>
    <submittedName>
        <fullName evidence="2">Diamine N-acetyltransferase</fullName>
    </submittedName>
</protein>
<proteinExistence type="predicted"/>
<comment type="caution">
    <text evidence="2">The sequence shown here is derived from an EMBL/GenBank/DDBJ whole genome shotgun (WGS) entry which is preliminary data.</text>
</comment>
<name>A0A2W7HXZ0_9FLAO</name>
<sequence>MLTLKGEHIYLRALEPEDLLFLEKVENDEHLWEVSSTQVPFSRFILKKYLENSHLDIYETKQLRLAIVSQESSTALGFIDLFDFNPSHRRVGVGIVIASTTMRNKGYALESLQLLANYAFTHLKVHQLYANIPEDNTASKKLFEKAGYIQAGVKKDWVLTQGEYKNEILYQLIKHVY</sequence>
<accession>A0A2W7HXZ0</accession>
<dbReference type="InterPro" id="IPR016181">
    <property type="entry name" value="Acyl_CoA_acyltransferase"/>
</dbReference>
<dbReference type="Proteomes" id="UP000249542">
    <property type="component" value="Unassembled WGS sequence"/>
</dbReference>
<feature type="domain" description="N-acetyltransferase" evidence="1">
    <location>
        <begin position="9"/>
        <end position="171"/>
    </location>
</feature>
<dbReference type="RefSeq" id="WP_111541202.1">
    <property type="nucleotide sequence ID" value="NZ_QKYV01000005.1"/>
</dbReference>
<gene>
    <name evidence="2" type="ORF">LX95_01897</name>
</gene>
<keyword evidence="2" id="KW-0808">Transferase</keyword>
<dbReference type="PANTHER" id="PTHR43415:SF3">
    <property type="entry name" value="GNAT-FAMILY ACETYLTRANSFERASE"/>
    <property type="match status" value="1"/>
</dbReference>
<dbReference type="InterPro" id="IPR000182">
    <property type="entry name" value="GNAT_dom"/>
</dbReference>
<reference evidence="2 3" key="1">
    <citation type="submission" date="2018-06" db="EMBL/GenBank/DDBJ databases">
        <title>Genomic Encyclopedia of Archaeal and Bacterial Type Strains, Phase II (KMG-II): from individual species to whole genera.</title>
        <authorList>
            <person name="Goeker M."/>
        </authorList>
    </citation>
    <scope>NUCLEOTIDE SEQUENCE [LARGE SCALE GENOMIC DNA]</scope>
    <source>
        <strain evidence="2 3">DSM 15361</strain>
    </source>
</reference>